<proteinExistence type="predicted"/>
<dbReference type="Pfam" id="PF01890">
    <property type="entry name" value="CbiG_C"/>
    <property type="match status" value="1"/>
</dbReference>
<dbReference type="Gene3D" id="3.30.420.180">
    <property type="entry name" value="CobE/GbiG C-terminal domain"/>
    <property type="match status" value="1"/>
</dbReference>
<dbReference type="Pfam" id="PF11760">
    <property type="entry name" value="CbiG_N"/>
    <property type="match status" value="1"/>
</dbReference>
<keyword evidence="3" id="KW-0378">Hydrolase</keyword>
<dbReference type="InterPro" id="IPR052553">
    <property type="entry name" value="CbiG_hydrolase"/>
</dbReference>
<evidence type="ECO:0000259" key="1">
    <source>
        <dbReference type="Pfam" id="PF01890"/>
    </source>
</evidence>
<dbReference type="InterPro" id="IPR002750">
    <property type="entry name" value="CobE/GbiG_C"/>
</dbReference>
<evidence type="ECO:0000313" key="4">
    <source>
        <dbReference type="Proteomes" id="UP001314903"/>
    </source>
</evidence>
<organism evidence="3 4">
    <name type="scientific">Acetoanaerobium pronyense</name>
    <dbReference type="NCBI Taxonomy" id="1482736"/>
    <lineage>
        <taxon>Bacteria</taxon>
        <taxon>Bacillati</taxon>
        <taxon>Bacillota</taxon>
        <taxon>Clostridia</taxon>
        <taxon>Peptostreptococcales</taxon>
        <taxon>Filifactoraceae</taxon>
        <taxon>Acetoanaerobium</taxon>
    </lineage>
</organism>
<dbReference type="PANTHER" id="PTHR37477:SF1">
    <property type="entry name" value="COBALT-PRECORRIN-5A HYDROLASE"/>
    <property type="match status" value="1"/>
</dbReference>
<name>A0ABS4KKM9_9FIRM</name>
<comment type="caution">
    <text evidence="3">The sequence shown here is derived from an EMBL/GenBank/DDBJ whole genome shotgun (WGS) entry which is preliminary data.</text>
</comment>
<protein>
    <submittedName>
        <fullName evidence="3">Cobalt-precorrin 5A hydrolase</fullName>
        <ecNumber evidence="3">3.7.1.12</ecNumber>
    </submittedName>
</protein>
<sequence length="403" mass="45330">MSIGILALTKKGLSSGLKIQEALIKNKFEEDLSNENPLIYAPLKLKSEAKDKEACKNMVFYEEKFSRILEKAFYNHSHLIFIMATGIVVRSISKHIGDKLYDPAVLVGDENLDYMISLLGGHVGGANELTRHLSRHIGCEAVITTATDVNKVGAVDIIAKKLDAIRPSDKGFYTKFNSLLAEKESINLYSAMDLKNYNIDTRGFKEVKSKEDLKDKTSITHISPFDYSLLIKDLAIRENQALIKKRINDFYDRDFLKEDFELILDILKNKDYFKLVPRCISIGIGCKRETSFEEINLAFETLMDTYGLEKKSIKGIYSIELKKDEAGIIKLSNHLNVPFVTFSSDEILYNIDKMKELSGSSFVESITGVKAVAEPCAYIASNGRVIVPKAMFKGITLALGWDF</sequence>
<feature type="domain" description="Cobalamin synthesis G N-terminal" evidence="2">
    <location>
        <begin position="68"/>
        <end position="148"/>
    </location>
</feature>
<dbReference type="Gene3D" id="3.40.50.11220">
    <property type="match status" value="1"/>
</dbReference>
<reference evidence="3 4" key="1">
    <citation type="submission" date="2021-03" db="EMBL/GenBank/DDBJ databases">
        <title>Genomic Encyclopedia of Type Strains, Phase IV (KMG-IV): sequencing the most valuable type-strain genomes for metagenomic binning, comparative biology and taxonomic classification.</title>
        <authorList>
            <person name="Goeker M."/>
        </authorList>
    </citation>
    <scope>NUCLEOTIDE SEQUENCE [LARGE SCALE GENOMIC DNA]</scope>
    <source>
        <strain evidence="3 4">DSM 27512</strain>
    </source>
</reference>
<dbReference type="InterPro" id="IPR021744">
    <property type="entry name" value="CbiG_N"/>
</dbReference>
<accession>A0ABS4KKM9</accession>
<dbReference type="EC" id="3.7.1.12" evidence="3"/>
<dbReference type="Proteomes" id="UP001314903">
    <property type="component" value="Unassembled WGS sequence"/>
</dbReference>
<feature type="domain" description="CobE/GbiG C-terminal" evidence="1">
    <location>
        <begin position="280"/>
        <end position="399"/>
    </location>
</feature>
<dbReference type="SUPFAM" id="SSF159672">
    <property type="entry name" value="CbiG N-terminal domain-like"/>
    <property type="match status" value="1"/>
</dbReference>
<gene>
    <name evidence="3" type="ORF">J2Z35_001488</name>
</gene>
<dbReference type="SUPFAM" id="SSF159664">
    <property type="entry name" value="CobE/GbiG C-terminal domain-like"/>
    <property type="match status" value="1"/>
</dbReference>
<dbReference type="InterPro" id="IPR036518">
    <property type="entry name" value="CobE/GbiG_C_sf"/>
</dbReference>
<dbReference type="PANTHER" id="PTHR37477">
    <property type="entry name" value="COBALT-PRECORRIN-5A HYDROLASE"/>
    <property type="match status" value="1"/>
</dbReference>
<evidence type="ECO:0000259" key="2">
    <source>
        <dbReference type="Pfam" id="PF11760"/>
    </source>
</evidence>
<dbReference type="InterPro" id="IPR038029">
    <property type="entry name" value="GbiG_N_sf"/>
</dbReference>
<dbReference type="EMBL" id="JAGGLI010000014">
    <property type="protein sequence ID" value="MBP2027691.1"/>
    <property type="molecule type" value="Genomic_DNA"/>
</dbReference>
<keyword evidence="4" id="KW-1185">Reference proteome</keyword>
<dbReference type="RefSeq" id="WP_209660754.1">
    <property type="nucleotide sequence ID" value="NZ_JAGGLI010000014.1"/>
</dbReference>
<dbReference type="GO" id="GO:0043779">
    <property type="term" value="F:cobalt-precorrin-5A acetaldehyde-lyase activity"/>
    <property type="evidence" value="ECO:0007669"/>
    <property type="project" value="UniProtKB-EC"/>
</dbReference>
<evidence type="ECO:0000313" key="3">
    <source>
        <dbReference type="EMBL" id="MBP2027691.1"/>
    </source>
</evidence>